<dbReference type="Proteomes" id="UP000257559">
    <property type="component" value="Chromosome"/>
</dbReference>
<organism evidence="1 2">
    <name type="scientific">Mycoplasmopsis edwardii</name>
    <dbReference type="NCBI Taxonomy" id="53558"/>
    <lineage>
        <taxon>Bacteria</taxon>
        <taxon>Bacillati</taxon>
        <taxon>Mycoplasmatota</taxon>
        <taxon>Mycoplasmoidales</taxon>
        <taxon>Metamycoplasmataceae</taxon>
        <taxon>Mycoplasmopsis</taxon>
    </lineage>
</organism>
<dbReference type="KEGG" id="medw:NCTC10132_00519"/>
<protein>
    <submittedName>
        <fullName evidence="1">Uncharacterized protein</fullName>
    </submittedName>
</protein>
<reference evidence="2" key="1">
    <citation type="submission" date="2018-06" db="EMBL/GenBank/DDBJ databases">
        <authorList>
            <consortium name="Pathogen Informatics"/>
        </authorList>
    </citation>
    <scope>NUCLEOTIDE SEQUENCE [LARGE SCALE GENOMIC DNA]</scope>
    <source>
        <strain evidence="2">NCTC10132</strain>
    </source>
</reference>
<evidence type="ECO:0000313" key="1">
    <source>
        <dbReference type="EMBL" id="SYV97160.1"/>
    </source>
</evidence>
<dbReference type="AlphaFoldDB" id="A0A3B0PN16"/>
<accession>A0A3B0PN16</accession>
<sequence length="176" mass="20168">MLNKLFRFINVHNNQHAEHLINVISNDFGDLLNRSGVFDQTINILIEEIKNNEGINDVLSHAKDRILNELTPANFNFIKKLVNDPLVQNNKEKVLSVVLEGITNFLNDETKIRKVINDLNLASLLVTNEQDSPINLELINNMIVLAIKNPDLRDALKISINDFIERANVYNENQSW</sequence>
<feature type="non-terminal residue" evidence="1">
    <location>
        <position position="176"/>
    </location>
</feature>
<evidence type="ECO:0000313" key="2">
    <source>
        <dbReference type="Proteomes" id="UP000257559"/>
    </source>
</evidence>
<name>A0A3B0PN16_9BACT</name>
<gene>
    <name evidence="1" type="ORF">NCTC10132_00519</name>
</gene>
<proteinExistence type="predicted"/>
<dbReference type="EMBL" id="LS991951">
    <property type="protein sequence ID" value="SYV97160.1"/>
    <property type="molecule type" value="Genomic_DNA"/>
</dbReference>
<keyword evidence="2" id="KW-1185">Reference proteome</keyword>